<keyword evidence="1" id="KW-0378">Hydrolase</keyword>
<gene>
    <name evidence="1" type="ORF">PHMEG_00039626</name>
</gene>
<dbReference type="Proteomes" id="UP000198211">
    <property type="component" value="Unassembled WGS sequence"/>
</dbReference>
<protein>
    <submittedName>
        <fullName evidence="1">Serine protease</fullName>
    </submittedName>
</protein>
<keyword evidence="1" id="KW-0645">Protease</keyword>
<proteinExistence type="predicted"/>
<feature type="non-terminal residue" evidence="1">
    <location>
        <position position="293"/>
    </location>
</feature>
<evidence type="ECO:0000313" key="1">
    <source>
        <dbReference type="EMBL" id="OWY91692.1"/>
    </source>
</evidence>
<dbReference type="GO" id="GO:0006508">
    <property type="term" value="P:proteolysis"/>
    <property type="evidence" value="ECO:0007669"/>
    <property type="project" value="UniProtKB-KW"/>
</dbReference>
<comment type="caution">
    <text evidence="1">The sequence shown here is derived from an EMBL/GenBank/DDBJ whole genome shotgun (WGS) entry which is preliminary data.</text>
</comment>
<accession>A0A225UF74</accession>
<dbReference type="Gene3D" id="3.40.50.1820">
    <property type="entry name" value="alpha/beta hydrolase"/>
    <property type="match status" value="1"/>
</dbReference>
<dbReference type="AlphaFoldDB" id="A0A225UF74"/>
<sequence length="293" mass="32974">MEPTAIDLHEKLRGSFNMYLIVHRGTGRSTRLSCSTATNLKFSTWENDDQALSVGKCGEELAAKYGDVAMFSTTSVAKDIASFMGEYTNGEDTIVFGQNYGAVLGERLMHLNPPEVTGYVFDGITTTAWTSEYPWDQPMTTSQIHEEIAARFKKKGLEGVIKRLIAQFDKNPESICAVIINSLFNNTNASKSIPDSPSFVLRVTLGVMLFDSEMRKMIPPIVYRLNRCADEDLDVLKHFTQVNQNAITADAEDKNYQSPLLNIVIYYSEMWQMSRLSMTEIKKRYADVLISNI</sequence>
<dbReference type="GO" id="GO:0008233">
    <property type="term" value="F:peptidase activity"/>
    <property type="evidence" value="ECO:0007669"/>
    <property type="project" value="UniProtKB-KW"/>
</dbReference>
<name>A0A225UF74_9STRA</name>
<dbReference type="InterPro" id="IPR029058">
    <property type="entry name" value="AB_hydrolase_fold"/>
</dbReference>
<organism evidence="1 2">
    <name type="scientific">Phytophthora megakarya</name>
    <dbReference type="NCBI Taxonomy" id="4795"/>
    <lineage>
        <taxon>Eukaryota</taxon>
        <taxon>Sar</taxon>
        <taxon>Stramenopiles</taxon>
        <taxon>Oomycota</taxon>
        <taxon>Peronosporomycetes</taxon>
        <taxon>Peronosporales</taxon>
        <taxon>Peronosporaceae</taxon>
        <taxon>Phytophthora</taxon>
    </lineage>
</organism>
<dbReference type="SUPFAM" id="SSF53474">
    <property type="entry name" value="alpha/beta-Hydrolases"/>
    <property type="match status" value="1"/>
</dbReference>
<dbReference type="EMBL" id="NBNE01019680">
    <property type="protein sequence ID" value="OWY91692.1"/>
    <property type="molecule type" value="Genomic_DNA"/>
</dbReference>
<keyword evidence="2" id="KW-1185">Reference proteome</keyword>
<reference evidence="2" key="1">
    <citation type="submission" date="2017-03" db="EMBL/GenBank/DDBJ databases">
        <title>Phytopthora megakarya and P. palmivora, two closely related causual agents of cacao black pod achieved similar genome size and gene model numbers by different mechanisms.</title>
        <authorList>
            <person name="Ali S."/>
            <person name="Shao J."/>
            <person name="Larry D.J."/>
            <person name="Kronmiller B."/>
            <person name="Shen D."/>
            <person name="Strem M.D."/>
            <person name="Melnick R.L."/>
            <person name="Guiltinan M.J."/>
            <person name="Tyler B.M."/>
            <person name="Meinhardt L.W."/>
            <person name="Bailey B.A."/>
        </authorList>
    </citation>
    <scope>NUCLEOTIDE SEQUENCE [LARGE SCALE GENOMIC DNA]</scope>
    <source>
        <strain evidence="2">zdho120</strain>
    </source>
</reference>
<dbReference type="OrthoDB" id="123000at2759"/>
<evidence type="ECO:0000313" key="2">
    <source>
        <dbReference type="Proteomes" id="UP000198211"/>
    </source>
</evidence>